<proteinExistence type="predicted"/>
<dbReference type="SUPFAM" id="SSF50475">
    <property type="entry name" value="FMN-binding split barrel"/>
    <property type="match status" value="1"/>
</dbReference>
<feature type="region of interest" description="Disordered" evidence="1">
    <location>
        <begin position="127"/>
        <end position="156"/>
    </location>
</feature>
<name>A0A8C6VFI0_NAJNA</name>
<reference evidence="3" key="2">
    <citation type="submission" date="2025-09" db="UniProtKB">
        <authorList>
            <consortium name="Ensembl"/>
        </authorList>
    </citation>
    <scope>IDENTIFICATION</scope>
</reference>
<protein>
    <recommendedName>
        <fullName evidence="2">CREG-like beta-barrel domain-containing protein</fullName>
    </recommendedName>
</protein>
<dbReference type="OrthoDB" id="46836at2759"/>
<evidence type="ECO:0000313" key="3">
    <source>
        <dbReference type="Ensembl" id="ENSNNAP00000005701.1"/>
    </source>
</evidence>
<keyword evidence="4" id="KW-1185">Reference proteome</keyword>
<dbReference type="GO" id="GO:0005737">
    <property type="term" value="C:cytoplasm"/>
    <property type="evidence" value="ECO:0007669"/>
    <property type="project" value="UniProtKB-ARBA"/>
</dbReference>
<dbReference type="Pfam" id="PF13883">
    <property type="entry name" value="CREG_beta-barrel"/>
    <property type="match status" value="1"/>
</dbReference>
<evidence type="ECO:0000256" key="1">
    <source>
        <dbReference type="SAM" id="MobiDB-lite"/>
    </source>
</evidence>
<feature type="compositionally biased region" description="Polar residues" evidence="1">
    <location>
        <begin position="143"/>
        <end position="156"/>
    </location>
</feature>
<dbReference type="Gene3D" id="2.30.110.10">
    <property type="entry name" value="Electron Transport, Fmn-binding Protein, Chain A"/>
    <property type="match status" value="1"/>
</dbReference>
<dbReference type="GeneTree" id="ENSGT00390000005914"/>
<dbReference type="PANTHER" id="PTHR13343">
    <property type="entry name" value="CREG1 PROTEIN"/>
    <property type="match status" value="1"/>
</dbReference>
<feature type="compositionally biased region" description="Basic and acidic residues" evidence="1">
    <location>
        <begin position="127"/>
        <end position="136"/>
    </location>
</feature>
<dbReference type="Ensembl" id="ENSNNAT00000005956.1">
    <property type="protein sequence ID" value="ENSNNAP00000005701.1"/>
    <property type="gene ID" value="ENSNNAG00000003836.1"/>
</dbReference>
<dbReference type="Proteomes" id="UP000694559">
    <property type="component" value="Unplaced"/>
</dbReference>
<dbReference type="InterPro" id="IPR055343">
    <property type="entry name" value="CREG_beta-barrel"/>
</dbReference>
<dbReference type="AlphaFoldDB" id="A0A8C6VFI0"/>
<dbReference type="GO" id="GO:0005615">
    <property type="term" value="C:extracellular space"/>
    <property type="evidence" value="ECO:0007669"/>
    <property type="project" value="TreeGrafter"/>
</dbReference>
<evidence type="ECO:0000313" key="4">
    <source>
        <dbReference type="Proteomes" id="UP000694559"/>
    </source>
</evidence>
<reference evidence="3" key="1">
    <citation type="submission" date="2025-08" db="UniProtKB">
        <authorList>
            <consortium name="Ensembl"/>
        </authorList>
    </citation>
    <scope>IDENTIFICATION</scope>
</reference>
<dbReference type="PANTHER" id="PTHR13343:SF21">
    <property type="entry name" value="PROTEIN CREG1"/>
    <property type="match status" value="1"/>
</dbReference>
<accession>A0A8C6VFI0</accession>
<feature type="domain" description="CREG-like beta-barrel" evidence="2">
    <location>
        <begin position="15"/>
        <end position="124"/>
    </location>
</feature>
<organism evidence="3 4">
    <name type="scientific">Naja naja</name>
    <name type="common">Indian cobra</name>
    <dbReference type="NCBI Taxonomy" id="35670"/>
    <lineage>
        <taxon>Eukaryota</taxon>
        <taxon>Metazoa</taxon>
        <taxon>Chordata</taxon>
        <taxon>Craniata</taxon>
        <taxon>Vertebrata</taxon>
        <taxon>Euteleostomi</taxon>
        <taxon>Lepidosauria</taxon>
        <taxon>Squamata</taxon>
        <taxon>Bifurcata</taxon>
        <taxon>Unidentata</taxon>
        <taxon>Episquamata</taxon>
        <taxon>Toxicofera</taxon>
        <taxon>Serpentes</taxon>
        <taxon>Colubroidea</taxon>
        <taxon>Elapidae</taxon>
        <taxon>Elapinae</taxon>
        <taxon>Naja</taxon>
    </lineage>
</organism>
<dbReference type="InterPro" id="IPR012349">
    <property type="entry name" value="Split_barrel_FMN-bd"/>
</dbReference>
<evidence type="ECO:0000259" key="2">
    <source>
        <dbReference type="Pfam" id="PF13883"/>
    </source>
</evidence>
<sequence>MWRLVWLLAGVAAIPPHQETARVARFVAHMCDWGALATISTQDPPMRGQPFANVFSISDGPVGKSSGVPYMYLTELEISVRDLKVNANASLTMSLAQTSYCKKQGYDPQDPLCAHVIFYGVVEKGSTERGRHDGRQPVRMGGTLSSPHGSGTVVSSRAGTGHQLVGIAGRPSCPAQFRVGTALQPRVGAHRQYHHQGAPEQTRGHTLQTPDAGGREIASVGQEQFPFHQGRAHLGRHQCASGLAQQGHARSGGMAVAPLIVSGGSPEIRPSCDRPVRFSRQYTIAAASLRYLVQGAENVNALRCPWPSGLLYAFPPLPVIPRLIQRVLDERAEIIVVAPHWPRRPWFADLRSLSIQDPWRIPSSMISVSQGLVLHPDPQWLSLAVWRLSGNV</sequence>